<evidence type="ECO:0000256" key="1">
    <source>
        <dbReference type="SAM" id="Coils"/>
    </source>
</evidence>
<feature type="region of interest" description="Disordered" evidence="2">
    <location>
        <begin position="59"/>
        <end position="108"/>
    </location>
</feature>
<feature type="compositionally biased region" description="Polar residues" evidence="2">
    <location>
        <begin position="248"/>
        <end position="258"/>
    </location>
</feature>
<gene>
    <name evidence="3" type="ORF">SteCoe_21392</name>
</gene>
<name>A0A1R2BQ43_9CILI</name>
<feature type="compositionally biased region" description="Polar residues" evidence="2">
    <location>
        <begin position="305"/>
        <end position="322"/>
    </location>
</feature>
<feature type="compositionally biased region" description="Basic and acidic residues" evidence="2">
    <location>
        <begin position="90"/>
        <end position="108"/>
    </location>
</feature>
<keyword evidence="1" id="KW-0175">Coiled coil</keyword>
<evidence type="ECO:0000313" key="4">
    <source>
        <dbReference type="Proteomes" id="UP000187209"/>
    </source>
</evidence>
<dbReference type="Proteomes" id="UP000187209">
    <property type="component" value="Unassembled WGS sequence"/>
</dbReference>
<reference evidence="3 4" key="1">
    <citation type="submission" date="2016-11" db="EMBL/GenBank/DDBJ databases">
        <title>The macronuclear genome of Stentor coeruleus: a giant cell with tiny introns.</title>
        <authorList>
            <person name="Slabodnick M."/>
            <person name="Ruby J.G."/>
            <person name="Reiff S.B."/>
            <person name="Swart E.C."/>
            <person name="Gosai S."/>
            <person name="Prabakaran S."/>
            <person name="Witkowska E."/>
            <person name="Larue G.E."/>
            <person name="Fisher S."/>
            <person name="Freeman R.M."/>
            <person name="Gunawardena J."/>
            <person name="Chu W."/>
            <person name="Stover N.A."/>
            <person name="Gregory B.D."/>
            <person name="Nowacki M."/>
            <person name="Derisi J."/>
            <person name="Roy S.W."/>
            <person name="Marshall W.F."/>
            <person name="Sood P."/>
        </authorList>
    </citation>
    <scope>NUCLEOTIDE SEQUENCE [LARGE SCALE GENOMIC DNA]</scope>
    <source>
        <strain evidence="3">WM001</strain>
    </source>
</reference>
<keyword evidence="4" id="KW-1185">Reference proteome</keyword>
<feature type="coiled-coil region" evidence="1">
    <location>
        <begin position="5"/>
        <end position="32"/>
    </location>
</feature>
<feature type="coiled-coil region" evidence="1">
    <location>
        <begin position="142"/>
        <end position="182"/>
    </location>
</feature>
<accession>A0A1R2BQ43</accession>
<sequence>MSKRSSKIEEENSRLRNELKKLRSELKEIKKNCKNPPVFTTETRRKLAMRIHEKLEQGIFSPPKVPLSRSRSPLGGKKIKTSKSPVNRIKVHEKTDEDKENYPQDTLGERKSPEFVTITDDNIGENDIISKTQDLSNYLQPEKSLEMSSDQIIEQLQTLKRENRLLKELNSLRAENEKLRLQMRNKTPRHKERNNSAYLLCKNHNKSKHSFEVMSLNFSGNSMNSKKSAKKILGSKDKSPSHSLKCVSKSNSKQNRTCSPLPDELSMKNSYRKSNNENFSDIFSFTASAKKATKNEKTHCGLSISENSKLSKSPSIRSTNRISPKITPRNKNCDLCDTLLHKGFSTQLCNK</sequence>
<protein>
    <submittedName>
        <fullName evidence="3">Uncharacterized protein</fullName>
    </submittedName>
</protein>
<feature type="region of interest" description="Disordered" evidence="2">
    <location>
        <begin position="221"/>
        <end position="269"/>
    </location>
</feature>
<proteinExistence type="predicted"/>
<dbReference type="AlphaFoldDB" id="A0A1R2BQ43"/>
<evidence type="ECO:0000313" key="3">
    <source>
        <dbReference type="EMBL" id="OMJ78715.1"/>
    </source>
</evidence>
<comment type="caution">
    <text evidence="3">The sequence shown here is derived from an EMBL/GenBank/DDBJ whole genome shotgun (WGS) entry which is preliminary data.</text>
</comment>
<feature type="region of interest" description="Disordered" evidence="2">
    <location>
        <begin position="305"/>
        <end position="324"/>
    </location>
</feature>
<dbReference type="EMBL" id="MPUH01000507">
    <property type="protein sequence ID" value="OMJ78715.1"/>
    <property type="molecule type" value="Genomic_DNA"/>
</dbReference>
<evidence type="ECO:0000256" key="2">
    <source>
        <dbReference type="SAM" id="MobiDB-lite"/>
    </source>
</evidence>
<organism evidence="3 4">
    <name type="scientific">Stentor coeruleus</name>
    <dbReference type="NCBI Taxonomy" id="5963"/>
    <lineage>
        <taxon>Eukaryota</taxon>
        <taxon>Sar</taxon>
        <taxon>Alveolata</taxon>
        <taxon>Ciliophora</taxon>
        <taxon>Postciliodesmatophora</taxon>
        <taxon>Heterotrichea</taxon>
        <taxon>Heterotrichida</taxon>
        <taxon>Stentoridae</taxon>
        <taxon>Stentor</taxon>
    </lineage>
</organism>